<proteinExistence type="predicted"/>
<dbReference type="PANTHER" id="PTHR43625:SF77">
    <property type="entry name" value="ALDO-KETO REDUCTASE"/>
    <property type="match status" value="1"/>
</dbReference>
<dbReference type="OrthoDB" id="5488419at2"/>
<dbReference type="InterPro" id="IPR036812">
    <property type="entry name" value="NAD(P)_OxRdtase_dom_sf"/>
</dbReference>
<dbReference type="PROSITE" id="PS51318">
    <property type="entry name" value="TAT"/>
    <property type="match status" value="1"/>
</dbReference>
<evidence type="ECO:0000259" key="3">
    <source>
        <dbReference type="Pfam" id="PF00248"/>
    </source>
</evidence>
<sequence length="389" mass="42413">MKNDGPGISKRQFARREFLAAAGGVALAPLLCGLASTAFAQSTPAASSPRTARVEGRRRLGDLEVSSIGLGCMVLIGEYGPAGEKSEQIRLIRDAHDRGVTFFDTAEIYGPFTNEELVGQALRPIRNDVVIASKFGFNVDLKTRKALGGFNSRPEHIRQSVEAMLVRLNTDRIDLLYQHRVDPEVPIEDVAGAVRDLMAEGKVLHWGLSEMGPNTLRRAHAALPVTAVQNEYSMLWRGPEQQILPICEELGIGFVPYSPLGTGFLAGRVKPGTAFGPNDPRPQASRFQGGNLEHNLALFDLVSAWAERKSATPAQISLAWLMAQKPWIVPIPGTTNIEHMRENLGASSVRFTPQELAELNTAASKIEVRGQRLQETVLSWSGVEAPPKK</sequence>
<dbReference type="InterPro" id="IPR023210">
    <property type="entry name" value="NADP_OxRdtase_dom"/>
</dbReference>
<dbReference type="RefSeq" id="WP_122228776.1">
    <property type="nucleotide sequence ID" value="NZ_RDQO01000002.1"/>
</dbReference>
<feature type="domain" description="NADP-dependent oxidoreductase" evidence="3">
    <location>
        <begin position="68"/>
        <end position="361"/>
    </location>
</feature>
<evidence type="ECO:0000313" key="4">
    <source>
        <dbReference type="EMBL" id="RMX06819.1"/>
    </source>
</evidence>
<dbReference type="CDD" id="cd19078">
    <property type="entry name" value="AKR_AKR13C1_2"/>
    <property type="match status" value="1"/>
</dbReference>
<keyword evidence="1" id="KW-0560">Oxidoreductase</keyword>
<keyword evidence="5" id="KW-1185">Reference proteome</keyword>
<dbReference type="InterPro" id="IPR050791">
    <property type="entry name" value="Aldo-Keto_reductase"/>
</dbReference>
<dbReference type="PANTHER" id="PTHR43625">
    <property type="entry name" value="AFLATOXIN B1 ALDEHYDE REDUCTASE"/>
    <property type="match status" value="1"/>
</dbReference>
<dbReference type="Gene3D" id="3.20.20.100">
    <property type="entry name" value="NADP-dependent oxidoreductase domain"/>
    <property type="match status" value="1"/>
</dbReference>
<reference evidence="4 5" key="1">
    <citation type="submission" date="2018-10" db="EMBL/GenBank/DDBJ databases">
        <title>Draft genome of Cortibacter populi DSM10536.</title>
        <authorList>
            <person name="Bernier A.-M."/>
            <person name="Bernard K."/>
        </authorList>
    </citation>
    <scope>NUCLEOTIDE SEQUENCE [LARGE SCALE GENOMIC DNA]</scope>
    <source>
        <strain evidence="4 5">DSM 105136</strain>
    </source>
</reference>
<dbReference type="Pfam" id="PF00248">
    <property type="entry name" value="Aldo_ket_red"/>
    <property type="match status" value="1"/>
</dbReference>
<keyword evidence="2" id="KW-0732">Signal</keyword>
<feature type="chain" id="PRO_5018162883" evidence="2">
    <location>
        <begin position="41"/>
        <end position="389"/>
    </location>
</feature>
<dbReference type="InterPro" id="IPR006311">
    <property type="entry name" value="TAT_signal"/>
</dbReference>
<evidence type="ECO:0000313" key="5">
    <source>
        <dbReference type="Proteomes" id="UP000278006"/>
    </source>
</evidence>
<evidence type="ECO:0000256" key="1">
    <source>
        <dbReference type="ARBA" id="ARBA00023002"/>
    </source>
</evidence>
<dbReference type="AlphaFoldDB" id="A0A3M6QW51"/>
<dbReference type="GO" id="GO:0016491">
    <property type="term" value="F:oxidoreductase activity"/>
    <property type="evidence" value="ECO:0007669"/>
    <property type="project" value="UniProtKB-KW"/>
</dbReference>
<feature type="signal peptide" evidence="2">
    <location>
        <begin position="1"/>
        <end position="40"/>
    </location>
</feature>
<protein>
    <submittedName>
        <fullName evidence="4">Aldo/keto reductase</fullName>
    </submittedName>
</protein>
<gene>
    <name evidence="4" type="ORF">D8I35_10005</name>
</gene>
<dbReference type="EMBL" id="RDQO01000002">
    <property type="protein sequence ID" value="RMX06819.1"/>
    <property type="molecule type" value="Genomic_DNA"/>
</dbReference>
<accession>A0A3M6QW51</accession>
<evidence type="ECO:0000256" key="2">
    <source>
        <dbReference type="SAM" id="SignalP"/>
    </source>
</evidence>
<dbReference type="GO" id="GO:0005737">
    <property type="term" value="C:cytoplasm"/>
    <property type="evidence" value="ECO:0007669"/>
    <property type="project" value="TreeGrafter"/>
</dbReference>
<dbReference type="SUPFAM" id="SSF51430">
    <property type="entry name" value="NAD(P)-linked oxidoreductase"/>
    <property type="match status" value="1"/>
</dbReference>
<name>A0A3M6QW51_9BURK</name>
<organism evidence="4 5">
    <name type="scientific">Corticibacter populi</name>
    <dbReference type="NCBI Taxonomy" id="1550736"/>
    <lineage>
        <taxon>Bacteria</taxon>
        <taxon>Pseudomonadati</taxon>
        <taxon>Pseudomonadota</taxon>
        <taxon>Betaproteobacteria</taxon>
        <taxon>Burkholderiales</taxon>
        <taxon>Comamonadaceae</taxon>
        <taxon>Corticibacter</taxon>
    </lineage>
</organism>
<dbReference type="Proteomes" id="UP000278006">
    <property type="component" value="Unassembled WGS sequence"/>
</dbReference>
<comment type="caution">
    <text evidence="4">The sequence shown here is derived from an EMBL/GenBank/DDBJ whole genome shotgun (WGS) entry which is preliminary data.</text>
</comment>